<name>A0A1W1IE08_9LACT</name>
<keyword evidence="2" id="KW-0479">Metal-binding</keyword>
<evidence type="ECO:0000313" key="7">
    <source>
        <dbReference type="EMBL" id="SLM51232.1"/>
    </source>
</evidence>
<feature type="domain" description="2Fe-2S ferredoxin-type" evidence="6">
    <location>
        <begin position="3"/>
        <end position="79"/>
    </location>
</feature>
<dbReference type="SUPFAM" id="SSF54292">
    <property type="entry name" value="2Fe-2S ferredoxin-like"/>
    <property type="match status" value="1"/>
</dbReference>
<evidence type="ECO:0000313" key="8">
    <source>
        <dbReference type="Proteomes" id="UP000195985"/>
    </source>
</evidence>
<dbReference type="Pfam" id="PF00111">
    <property type="entry name" value="Fer2"/>
    <property type="match status" value="1"/>
</dbReference>
<reference evidence="8" key="1">
    <citation type="submission" date="2016-04" db="EMBL/GenBank/DDBJ databases">
        <authorList>
            <person name="Strepis N."/>
        </authorList>
    </citation>
    <scope>NUCLEOTIDE SEQUENCE [LARGE SCALE GENOMIC DNA]</scope>
</reference>
<keyword evidence="1" id="KW-0001">2Fe-2S</keyword>
<keyword evidence="4" id="KW-0408">Iron</keyword>
<evidence type="ECO:0000259" key="6">
    <source>
        <dbReference type="PROSITE" id="PS51085"/>
    </source>
</evidence>
<dbReference type="InterPro" id="IPR012675">
    <property type="entry name" value="Beta-grasp_dom_sf"/>
</dbReference>
<dbReference type="InterPro" id="IPR001041">
    <property type="entry name" value="2Fe-2S_ferredoxin-type"/>
</dbReference>
<dbReference type="Pfam" id="PF01799">
    <property type="entry name" value="Fer2_2"/>
    <property type="match status" value="1"/>
</dbReference>
<proteinExistence type="predicted"/>
<dbReference type="InterPro" id="IPR051452">
    <property type="entry name" value="Diverse_Oxidoreductases"/>
</dbReference>
<evidence type="ECO:0000256" key="4">
    <source>
        <dbReference type="ARBA" id="ARBA00023004"/>
    </source>
</evidence>
<evidence type="ECO:0000256" key="3">
    <source>
        <dbReference type="ARBA" id="ARBA00023002"/>
    </source>
</evidence>
<dbReference type="SUPFAM" id="SSF47741">
    <property type="entry name" value="CO dehydrogenase ISP C-domain like"/>
    <property type="match status" value="1"/>
</dbReference>
<evidence type="ECO:0000256" key="1">
    <source>
        <dbReference type="ARBA" id="ARBA00022714"/>
    </source>
</evidence>
<dbReference type="RefSeq" id="WP_177208486.1">
    <property type="nucleotide sequence ID" value="NZ_FONM01000001.1"/>
</dbReference>
<dbReference type="AlphaFoldDB" id="A0A1W1IE08"/>
<accession>A0A1W1IE08</accession>
<keyword evidence="5" id="KW-0411">Iron-sulfur</keyword>
<dbReference type="PANTHER" id="PTHR44379">
    <property type="entry name" value="OXIDOREDUCTASE WITH IRON-SULFUR SUBUNIT"/>
    <property type="match status" value="1"/>
</dbReference>
<dbReference type="PROSITE" id="PS51085">
    <property type="entry name" value="2FE2S_FER_2"/>
    <property type="match status" value="1"/>
</dbReference>
<keyword evidence="3" id="KW-0560">Oxidoreductase</keyword>
<dbReference type="Gene3D" id="3.10.20.30">
    <property type="match status" value="1"/>
</dbReference>
<dbReference type="GO" id="GO:0016491">
    <property type="term" value="F:oxidoreductase activity"/>
    <property type="evidence" value="ECO:0007669"/>
    <property type="project" value="UniProtKB-KW"/>
</dbReference>
<dbReference type="EMBL" id="FWEY01000002">
    <property type="protein sequence ID" value="SLM51232.1"/>
    <property type="molecule type" value="Genomic_DNA"/>
</dbReference>
<keyword evidence="8" id="KW-1185">Reference proteome</keyword>
<dbReference type="Proteomes" id="UP000195985">
    <property type="component" value="Unassembled WGS sequence"/>
</dbReference>
<dbReference type="InterPro" id="IPR006058">
    <property type="entry name" value="2Fe2S_fd_BS"/>
</dbReference>
<dbReference type="InterPro" id="IPR002888">
    <property type="entry name" value="2Fe-2S-bd"/>
</dbReference>
<organism evidence="7 8">
    <name type="scientific">Trichococcus pasteurii</name>
    <dbReference type="NCBI Taxonomy" id="43064"/>
    <lineage>
        <taxon>Bacteria</taxon>
        <taxon>Bacillati</taxon>
        <taxon>Bacillota</taxon>
        <taxon>Bacilli</taxon>
        <taxon>Lactobacillales</taxon>
        <taxon>Carnobacteriaceae</taxon>
        <taxon>Trichococcus</taxon>
    </lineage>
</organism>
<evidence type="ECO:0000256" key="5">
    <source>
        <dbReference type="ARBA" id="ARBA00023014"/>
    </source>
</evidence>
<dbReference type="Gene3D" id="1.10.150.120">
    <property type="entry name" value="[2Fe-2S]-binding domain"/>
    <property type="match status" value="1"/>
</dbReference>
<dbReference type="CDD" id="cd00207">
    <property type="entry name" value="fer2"/>
    <property type="match status" value="1"/>
</dbReference>
<dbReference type="GO" id="GO:0046872">
    <property type="term" value="F:metal ion binding"/>
    <property type="evidence" value="ECO:0007669"/>
    <property type="project" value="UniProtKB-KW"/>
</dbReference>
<sequence length="158" mass="17010">MMEAISFKLNGQAVELKAEPARRLLDIIREDFDCKGAKEGCGEGECGACAVLLDGRLVNSCLITAAMAAGKNIWTIEGYRETERFQLLKNKLADHGSIQCGFCTPGIIMAAEALLSKNPHPTEAEVREGISGNLCRCTGYTMIVDAILSAAREGDGLW</sequence>
<dbReference type="PANTHER" id="PTHR44379:SF8">
    <property type="entry name" value="XANTHINE DEHYDROGENASE IRON-SULFUR-BINDING SUBUNIT XDHC-RELATED"/>
    <property type="match status" value="1"/>
</dbReference>
<protein>
    <recommendedName>
        <fullName evidence="6">2Fe-2S ferredoxin-type domain-containing protein</fullName>
    </recommendedName>
</protein>
<dbReference type="GO" id="GO:0051537">
    <property type="term" value="F:2 iron, 2 sulfur cluster binding"/>
    <property type="evidence" value="ECO:0007669"/>
    <property type="project" value="UniProtKB-KW"/>
</dbReference>
<dbReference type="PROSITE" id="PS00197">
    <property type="entry name" value="2FE2S_FER_1"/>
    <property type="match status" value="1"/>
</dbReference>
<dbReference type="InterPro" id="IPR036010">
    <property type="entry name" value="2Fe-2S_ferredoxin-like_sf"/>
</dbReference>
<gene>
    <name evidence="7" type="ORF">TPAS_908</name>
</gene>
<dbReference type="STRING" id="43064.SAMN04488086_10195"/>
<dbReference type="InterPro" id="IPR036884">
    <property type="entry name" value="2Fe-2S-bd_dom_sf"/>
</dbReference>
<evidence type="ECO:0000256" key="2">
    <source>
        <dbReference type="ARBA" id="ARBA00022723"/>
    </source>
</evidence>